<comment type="caution">
    <text evidence="2">The sequence shown here is derived from an EMBL/GenBank/DDBJ whole genome shotgun (WGS) entry which is preliminary data.</text>
</comment>
<dbReference type="OrthoDB" id="980055at2"/>
<keyword evidence="1" id="KW-0472">Membrane</keyword>
<keyword evidence="3" id="KW-1185">Reference proteome</keyword>
<proteinExistence type="predicted"/>
<feature type="transmembrane region" description="Helical" evidence="1">
    <location>
        <begin position="226"/>
        <end position="243"/>
    </location>
</feature>
<feature type="transmembrane region" description="Helical" evidence="1">
    <location>
        <begin position="49"/>
        <end position="74"/>
    </location>
</feature>
<feature type="transmembrane region" description="Helical" evidence="1">
    <location>
        <begin position="12"/>
        <end position="29"/>
    </location>
</feature>
<evidence type="ECO:0000313" key="2">
    <source>
        <dbReference type="EMBL" id="TWX63499.1"/>
    </source>
</evidence>
<name>A0A5C6Q3S7_9GAMM</name>
<dbReference type="AlphaFoldDB" id="A0A5C6Q3S7"/>
<dbReference type="Pfam" id="PF09948">
    <property type="entry name" value="PpoB2"/>
    <property type="match status" value="1"/>
</dbReference>
<feature type="transmembrane region" description="Helical" evidence="1">
    <location>
        <begin position="191"/>
        <end position="214"/>
    </location>
</feature>
<reference evidence="2 3" key="1">
    <citation type="submission" date="2019-07" db="EMBL/GenBank/DDBJ databases">
        <title>Genomes of sea-ice associated Colwellia species.</title>
        <authorList>
            <person name="Bowman J.P."/>
        </authorList>
    </citation>
    <scope>NUCLEOTIDE SEQUENCE [LARGE SCALE GENOMIC DNA]</scope>
    <source>
        <strain evidence="2 3">ACAM 459</strain>
    </source>
</reference>
<evidence type="ECO:0000313" key="3">
    <source>
        <dbReference type="Proteomes" id="UP000321822"/>
    </source>
</evidence>
<organism evidence="2 3">
    <name type="scientific">Colwellia demingiae</name>
    <dbReference type="NCBI Taxonomy" id="89401"/>
    <lineage>
        <taxon>Bacteria</taxon>
        <taxon>Pseudomonadati</taxon>
        <taxon>Pseudomonadota</taxon>
        <taxon>Gammaproteobacteria</taxon>
        <taxon>Alteromonadales</taxon>
        <taxon>Colwelliaceae</taxon>
        <taxon>Colwellia</taxon>
    </lineage>
</organism>
<keyword evidence="1" id="KW-1133">Transmembrane helix</keyword>
<evidence type="ECO:0000256" key="1">
    <source>
        <dbReference type="SAM" id="Phobius"/>
    </source>
</evidence>
<dbReference type="Proteomes" id="UP000321822">
    <property type="component" value="Unassembled WGS sequence"/>
</dbReference>
<dbReference type="InterPro" id="IPR018688">
    <property type="entry name" value="PpoB2-like"/>
</dbReference>
<keyword evidence="1" id="KW-0812">Transmembrane</keyword>
<gene>
    <name evidence="2" type="ORF">ESZ36_22270</name>
</gene>
<feature type="transmembrane region" description="Helical" evidence="1">
    <location>
        <begin position="95"/>
        <end position="116"/>
    </location>
</feature>
<dbReference type="EMBL" id="VOLT01000021">
    <property type="protein sequence ID" value="TWX63499.1"/>
    <property type="molecule type" value="Genomic_DNA"/>
</dbReference>
<accession>A0A5C6Q3S7</accession>
<sequence>MPDYKMVLINRIFIIISVCMLIYLSWHYMLFDMTMNMNPVASWSVTDVFMLFIMWAIMMAGMMLPSAIPVILLVNKLNLQRISSNQTYTPTIIFTFGYIMIWCLYSLVITFLQYFLHHLDLLTPMMDSANTSFSASILIIAGIYQFSSFKQNCLNLCRSPLSMLSKDWQEGFKGALLLGLKHGSYCVGCCWFLMTVLFVSGVMNLKWILILTLVIVVEKIMPKGEIISKYLGALLIMFGLSYWF</sequence>
<protein>
    <submittedName>
        <fullName evidence="2">DUF2182 domain-containing protein</fullName>
    </submittedName>
</protein>